<comment type="catalytic activity">
    <reaction evidence="1">
        <text>(7,8-dihydropterin-6-yl)methyl diphosphate + 4-aminobenzoate = 7,8-dihydropteroate + diphosphate</text>
        <dbReference type="Rhea" id="RHEA:19949"/>
        <dbReference type="ChEBI" id="CHEBI:17836"/>
        <dbReference type="ChEBI" id="CHEBI:17839"/>
        <dbReference type="ChEBI" id="CHEBI:33019"/>
        <dbReference type="ChEBI" id="CHEBI:72950"/>
        <dbReference type="EC" id="2.5.1.15"/>
    </reaction>
</comment>
<dbReference type="GO" id="GO:0046656">
    <property type="term" value="P:folic acid biosynthetic process"/>
    <property type="evidence" value="ECO:0007669"/>
    <property type="project" value="UniProtKB-KW"/>
</dbReference>
<dbReference type="PANTHER" id="PTHR20941">
    <property type="entry name" value="FOLATE SYNTHESIS PROTEINS"/>
    <property type="match status" value="1"/>
</dbReference>
<accession>A0A518H6R4</accession>
<name>A0A518H6R4_9BACT</name>
<evidence type="ECO:0000256" key="1">
    <source>
        <dbReference type="ARBA" id="ARBA00000012"/>
    </source>
</evidence>
<dbReference type="KEGG" id="tpla:ElP_44880"/>
<evidence type="ECO:0000256" key="10">
    <source>
        <dbReference type="ARBA" id="ARBA00022909"/>
    </source>
</evidence>
<evidence type="ECO:0000256" key="7">
    <source>
        <dbReference type="ARBA" id="ARBA00022679"/>
    </source>
</evidence>
<dbReference type="PANTHER" id="PTHR20941:SF1">
    <property type="entry name" value="FOLIC ACID SYNTHESIS PROTEIN FOL1"/>
    <property type="match status" value="1"/>
</dbReference>
<dbReference type="NCBIfam" id="TIGR01496">
    <property type="entry name" value="DHPS"/>
    <property type="match status" value="1"/>
</dbReference>
<evidence type="ECO:0000256" key="5">
    <source>
        <dbReference type="ARBA" id="ARBA00012458"/>
    </source>
</evidence>
<dbReference type="InterPro" id="IPR045031">
    <property type="entry name" value="DHP_synth-like"/>
</dbReference>
<dbReference type="SUPFAM" id="SSF51717">
    <property type="entry name" value="Dihydropteroate synthetase-like"/>
    <property type="match status" value="1"/>
</dbReference>
<dbReference type="UniPathway" id="UPA00077">
    <property type="reaction ID" value="UER00156"/>
</dbReference>
<evidence type="ECO:0000256" key="9">
    <source>
        <dbReference type="ARBA" id="ARBA00022842"/>
    </source>
</evidence>
<evidence type="ECO:0000313" key="14">
    <source>
        <dbReference type="EMBL" id="QDV36560.1"/>
    </source>
</evidence>
<dbReference type="GO" id="GO:0004156">
    <property type="term" value="F:dihydropteroate synthase activity"/>
    <property type="evidence" value="ECO:0007669"/>
    <property type="project" value="UniProtKB-EC"/>
</dbReference>
<dbReference type="Pfam" id="PF00809">
    <property type="entry name" value="Pterin_bind"/>
    <property type="match status" value="1"/>
</dbReference>
<dbReference type="PROSITE" id="PS50972">
    <property type="entry name" value="PTERIN_BINDING"/>
    <property type="match status" value="1"/>
</dbReference>
<evidence type="ECO:0000313" key="15">
    <source>
        <dbReference type="Proteomes" id="UP000317835"/>
    </source>
</evidence>
<dbReference type="Proteomes" id="UP000317835">
    <property type="component" value="Chromosome"/>
</dbReference>
<evidence type="ECO:0000256" key="11">
    <source>
        <dbReference type="ARBA" id="ARBA00030193"/>
    </source>
</evidence>
<comment type="cofactor">
    <cofactor evidence="2 12">
        <name>Mg(2+)</name>
        <dbReference type="ChEBI" id="CHEBI:18420"/>
    </cofactor>
</comment>
<protein>
    <recommendedName>
        <fullName evidence="6 12">Dihydropteroate synthase</fullName>
        <shortName evidence="12">DHPS</shortName>
        <ecNumber evidence="5 12">2.5.1.15</ecNumber>
    </recommendedName>
    <alternativeName>
        <fullName evidence="11 12">Dihydropteroate pyrophosphorylase</fullName>
    </alternativeName>
</protein>
<keyword evidence="15" id="KW-1185">Reference proteome</keyword>
<dbReference type="GO" id="GO:0005829">
    <property type="term" value="C:cytosol"/>
    <property type="evidence" value="ECO:0007669"/>
    <property type="project" value="TreeGrafter"/>
</dbReference>
<evidence type="ECO:0000256" key="12">
    <source>
        <dbReference type="RuleBase" id="RU361205"/>
    </source>
</evidence>
<dbReference type="PROSITE" id="PS00793">
    <property type="entry name" value="DHPS_2"/>
    <property type="match status" value="1"/>
</dbReference>
<dbReference type="EMBL" id="CP036426">
    <property type="protein sequence ID" value="QDV36560.1"/>
    <property type="molecule type" value="Genomic_DNA"/>
</dbReference>
<comment type="pathway">
    <text evidence="3 12">Cofactor biosynthesis; tetrahydrofolate biosynthesis; 7,8-dihydrofolate from 2-amino-4-hydroxy-6-hydroxymethyl-7,8-dihydropteridine diphosphate and 4-aminobenzoate: step 1/2.</text>
</comment>
<evidence type="ECO:0000259" key="13">
    <source>
        <dbReference type="PROSITE" id="PS50972"/>
    </source>
</evidence>
<dbReference type="GO" id="GO:0046654">
    <property type="term" value="P:tetrahydrofolate biosynthetic process"/>
    <property type="evidence" value="ECO:0007669"/>
    <property type="project" value="UniProtKB-UniPathway"/>
</dbReference>
<dbReference type="InterPro" id="IPR006390">
    <property type="entry name" value="DHP_synth_dom"/>
</dbReference>
<evidence type="ECO:0000256" key="6">
    <source>
        <dbReference type="ARBA" id="ARBA00016919"/>
    </source>
</evidence>
<evidence type="ECO:0000256" key="2">
    <source>
        <dbReference type="ARBA" id="ARBA00001946"/>
    </source>
</evidence>
<dbReference type="GO" id="GO:0046872">
    <property type="term" value="F:metal ion binding"/>
    <property type="evidence" value="ECO:0007669"/>
    <property type="project" value="UniProtKB-KW"/>
</dbReference>
<sequence length="294" mass="30842">MSGLVVLLGFVLICAFLGLADWTLPDRVVRRPAVMGILNLTPDSFSDGGLDDGPEAAVARAESLVAEGADLLDLGGESSRPGADPVAVDEEIRRVLPVVEALAGRVGVPLSIDTTKVQVAERALRAGASVINDIRGMWGDDALARLVAESGAAVVLMHMKGTPRTMQRDPSYADVVAEVYDGLARRVERAESFGIDRSRIAVDPGIGFGKTAAHNWELLRHLGRFAGLGCAVLVGTSRKRFLGDLTGRSASERATASVVSSLLAIEAGADVVRVHDVAPMADAVKVWSAVRASS</sequence>
<dbReference type="FunFam" id="3.20.20.20:FF:000006">
    <property type="entry name" value="Dihydropteroate synthase"/>
    <property type="match status" value="1"/>
</dbReference>
<evidence type="ECO:0000256" key="3">
    <source>
        <dbReference type="ARBA" id="ARBA00004763"/>
    </source>
</evidence>
<dbReference type="EC" id="2.5.1.15" evidence="5 12"/>
<dbReference type="AlphaFoldDB" id="A0A518H6R4"/>
<dbReference type="PROSITE" id="PS00792">
    <property type="entry name" value="DHPS_1"/>
    <property type="match status" value="1"/>
</dbReference>
<keyword evidence="7 12" id="KW-0808">Transferase</keyword>
<proteinExistence type="inferred from homology"/>
<organism evidence="14 15">
    <name type="scientific">Tautonia plasticadhaerens</name>
    <dbReference type="NCBI Taxonomy" id="2527974"/>
    <lineage>
        <taxon>Bacteria</taxon>
        <taxon>Pseudomonadati</taxon>
        <taxon>Planctomycetota</taxon>
        <taxon>Planctomycetia</taxon>
        <taxon>Isosphaerales</taxon>
        <taxon>Isosphaeraceae</taxon>
        <taxon>Tautonia</taxon>
    </lineage>
</organism>
<dbReference type="Gene3D" id="3.20.20.20">
    <property type="entry name" value="Dihydropteroate synthase-like"/>
    <property type="match status" value="1"/>
</dbReference>
<comment type="similarity">
    <text evidence="4 12">Belongs to the DHPS family.</text>
</comment>
<dbReference type="InterPro" id="IPR011005">
    <property type="entry name" value="Dihydropteroate_synth-like_sf"/>
</dbReference>
<reference evidence="14 15" key="1">
    <citation type="submission" date="2019-02" db="EMBL/GenBank/DDBJ databases">
        <title>Deep-cultivation of Planctomycetes and their phenomic and genomic characterization uncovers novel biology.</title>
        <authorList>
            <person name="Wiegand S."/>
            <person name="Jogler M."/>
            <person name="Boedeker C."/>
            <person name="Pinto D."/>
            <person name="Vollmers J."/>
            <person name="Rivas-Marin E."/>
            <person name="Kohn T."/>
            <person name="Peeters S.H."/>
            <person name="Heuer A."/>
            <person name="Rast P."/>
            <person name="Oberbeckmann S."/>
            <person name="Bunk B."/>
            <person name="Jeske O."/>
            <person name="Meyerdierks A."/>
            <person name="Storesund J.E."/>
            <person name="Kallscheuer N."/>
            <person name="Luecker S."/>
            <person name="Lage O.M."/>
            <person name="Pohl T."/>
            <person name="Merkel B.J."/>
            <person name="Hornburger P."/>
            <person name="Mueller R.-W."/>
            <person name="Bruemmer F."/>
            <person name="Labrenz M."/>
            <person name="Spormann A.M."/>
            <person name="Op den Camp H."/>
            <person name="Overmann J."/>
            <person name="Amann R."/>
            <person name="Jetten M.S.M."/>
            <person name="Mascher T."/>
            <person name="Medema M.H."/>
            <person name="Devos D.P."/>
            <person name="Kaster A.-K."/>
            <person name="Ovreas L."/>
            <person name="Rohde M."/>
            <person name="Galperin M.Y."/>
            <person name="Jogler C."/>
        </authorList>
    </citation>
    <scope>NUCLEOTIDE SEQUENCE [LARGE SCALE GENOMIC DNA]</scope>
    <source>
        <strain evidence="14 15">ElP</strain>
    </source>
</reference>
<evidence type="ECO:0000256" key="8">
    <source>
        <dbReference type="ARBA" id="ARBA00022723"/>
    </source>
</evidence>
<evidence type="ECO:0000256" key="4">
    <source>
        <dbReference type="ARBA" id="ARBA00009503"/>
    </source>
</evidence>
<dbReference type="CDD" id="cd00739">
    <property type="entry name" value="DHPS"/>
    <property type="match status" value="1"/>
</dbReference>
<keyword evidence="9 12" id="KW-0460">Magnesium</keyword>
<dbReference type="InterPro" id="IPR000489">
    <property type="entry name" value="Pterin-binding_dom"/>
</dbReference>
<feature type="domain" description="Pterin-binding" evidence="13">
    <location>
        <begin position="32"/>
        <end position="285"/>
    </location>
</feature>
<keyword evidence="8 12" id="KW-0479">Metal-binding</keyword>
<comment type="function">
    <text evidence="12">Catalyzes the condensation of para-aminobenzoate (pABA) with 6-hydroxymethyl-7,8-dihydropterin diphosphate (DHPt-PP) to form 7,8-dihydropteroate (H2Pte), the immediate precursor of folate derivatives.</text>
</comment>
<gene>
    <name evidence="14" type="primary">folP</name>
    <name evidence="14" type="ORF">ElP_44880</name>
</gene>
<keyword evidence="10 12" id="KW-0289">Folate biosynthesis</keyword>